<reference evidence="2 3" key="1">
    <citation type="submission" date="2024-10" db="EMBL/GenBank/DDBJ databases">
        <authorList>
            <person name="Kim D."/>
        </authorList>
    </citation>
    <scope>NUCLEOTIDE SEQUENCE [LARGE SCALE GENOMIC DNA]</scope>
    <source>
        <strain evidence="2">BH-2024</strain>
    </source>
</reference>
<feature type="signal peptide" evidence="1">
    <location>
        <begin position="1"/>
        <end position="24"/>
    </location>
</feature>
<keyword evidence="3" id="KW-1185">Reference proteome</keyword>
<proteinExistence type="predicted"/>
<sequence length="428" mass="49113">MSLFRRRLAIFIVLLAFFPHFCGALHCVVGLHGLDKMYKDEDVKFYDGTCDTTKYQRCYKNKCSTASGQTFLDLGCYAKDKHCDFYNKSVNAYFLKENPPSNWTCSCKFGEPFKDNPYPIPSVCTYSFTAERTTFRMQPGLRDLFQKWKFDLKKTAKTCYDGAKVGCQKYRCIDEYGNDQFVFNGCAADGQKKCSHTELDQFCNTTKCDFCEDDECNANNNELRFQNYTECKLSMDYSWKYTPSAELKKWLTNRNMENKSRTCAKRMYKCLTVTCGDAATGHPLFMFNDCAKPGEKCKTKELEKICAKPLKLKCISCMGHKCNEAVSLPKFKPFQYFAWANCAPAAASCKPEAAKFSRRFAIGQECEKVYNASVWNLMDGDMGKSIYDEYGNSDKAYRPLFLADFIRAFIEDEKKTEGNEGGNEDEDE</sequence>
<dbReference type="Proteomes" id="UP001620626">
    <property type="component" value="Unassembled WGS sequence"/>
</dbReference>
<dbReference type="EMBL" id="JBICBT010000799">
    <property type="protein sequence ID" value="KAL3100186.1"/>
    <property type="molecule type" value="Genomic_DNA"/>
</dbReference>
<comment type="caution">
    <text evidence="2">The sequence shown here is derived from an EMBL/GenBank/DDBJ whole genome shotgun (WGS) entry which is preliminary data.</text>
</comment>
<gene>
    <name evidence="2" type="ORF">niasHT_029916</name>
</gene>
<keyword evidence="1" id="KW-0732">Signal</keyword>
<dbReference type="AlphaFoldDB" id="A0ABD2KBB6"/>
<evidence type="ECO:0000256" key="1">
    <source>
        <dbReference type="SAM" id="SignalP"/>
    </source>
</evidence>
<feature type="chain" id="PRO_5044840221" evidence="1">
    <location>
        <begin position="25"/>
        <end position="428"/>
    </location>
</feature>
<organism evidence="2 3">
    <name type="scientific">Heterodera trifolii</name>
    <dbReference type="NCBI Taxonomy" id="157864"/>
    <lineage>
        <taxon>Eukaryota</taxon>
        <taxon>Metazoa</taxon>
        <taxon>Ecdysozoa</taxon>
        <taxon>Nematoda</taxon>
        <taxon>Chromadorea</taxon>
        <taxon>Rhabditida</taxon>
        <taxon>Tylenchina</taxon>
        <taxon>Tylenchomorpha</taxon>
        <taxon>Tylenchoidea</taxon>
        <taxon>Heteroderidae</taxon>
        <taxon>Heteroderinae</taxon>
        <taxon>Heterodera</taxon>
    </lineage>
</organism>
<evidence type="ECO:0000313" key="3">
    <source>
        <dbReference type="Proteomes" id="UP001620626"/>
    </source>
</evidence>
<name>A0ABD2KBB6_9BILA</name>
<evidence type="ECO:0000313" key="2">
    <source>
        <dbReference type="EMBL" id="KAL3100186.1"/>
    </source>
</evidence>
<accession>A0ABD2KBB6</accession>
<protein>
    <submittedName>
        <fullName evidence="2">Uncharacterized protein</fullName>
    </submittedName>
</protein>